<feature type="domain" description="Tyr recombinase" evidence="4">
    <location>
        <begin position="396"/>
        <end position="603"/>
    </location>
</feature>
<evidence type="ECO:0000256" key="1">
    <source>
        <dbReference type="ARBA" id="ARBA00022908"/>
    </source>
</evidence>
<dbReference type="InterPro" id="IPR002104">
    <property type="entry name" value="Integrase_catalytic"/>
</dbReference>
<dbReference type="PANTHER" id="PTHR30349:SF64">
    <property type="entry name" value="PROPHAGE INTEGRASE INTD-RELATED"/>
    <property type="match status" value="1"/>
</dbReference>
<keyword evidence="1" id="KW-0229">DNA integration</keyword>
<evidence type="ECO:0000256" key="3">
    <source>
        <dbReference type="SAM" id="MobiDB-lite"/>
    </source>
</evidence>
<feature type="region of interest" description="Disordered" evidence="3">
    <location>
        <begin position="226"/>
        <end position="257"/>
    </location>
</feature>
<protein>
    <recommendedName>
        <fullName evidence="4">Tyr recombinase domain-containing protein</fullName>
    </recommendedName>
</protein>
<dbReference type="AlphaFoldDB" id="A0A1V0GVH3"/>
<organism evidence="5 6">
    <name type="scientific">Paracoccus yeei</name>
    <dbReference type="NCBI Taxonomy" id="147645"/>
    <lineage>
        <taxon>Bacteria</taxon>
        <taxon>Pseudomonadati</taxon>
        <taxon>Pseudomonadota</taxon>
        <taxon>Alphaproteobacteria</taxon>
        <taxon>Rhodobacterales</taxon>
        <taxon>Paracoccaceae</taxon>
        <taxon>Paracoccus</taxon>
    </lineage>
</organism>
<name>A0A1V0GVH3_9RHOB</name>
<dbReference type="GO" id="GO:0015074">
    <property type="term" value="P:DNA integration"/>
    <property type="evidence" value="ECO:0007669"/>
    <property type="project" value="UniProtKB-KW"/>
</dbReference>
<evidence type="ECO:0000313" key="6">
    <source>
        <dbReference type="Proteomes" id="UP000191257"/>
    </source>
</evidence>
<keyword evidence="2" id="KW-0233">DNA recombination</keyword>
<dbReference type="Pfam" id="PF20172">
    <property type="entry name" value="DUF6538"/>
    <property type="match status" value="1"/>
</dbReference>
<proteinExistence type="predicted"/>
<gene>
    <name evidence="5" type="ORF">A6J80_16870</name>
</gene>
<evidence type="ECO:0000313" key="5">
    <source>
        <dbReference type="EMBL" id="ARC37808.1"/>
    </source>
</evidence>
<dbReference type="GO" id="GO:0006310">
    <property type="term" value="P:DNA recombination"/>
    <property type="evidence" value="ECO:0007669"/>
    <property type="project" value="UniProtKB-KW"/>
</dbReference>
<dbReference type="STRING" id="147645.A6J80_16870"/>
<dbReference type="Gene3D" id="1.10.443.10">
    <property type="entry name" value="Intergrase catalytic core"/>
    <property type="match status" value="1"/>
</dbReference>
<dbReference type="CDD" id="cd01184">
    <property type="entry name" value="INT_C_like_1"/>
    <property type="match status" value="1"/>
</dbReference>
<dbReference type="InterPro" id="IPR046668">
    <property type="entry name" value="DUF6538"/>
</dbReference>
<feature type="region of interest" description="Disordered" evidence="3">
    <location>
        <begin position="620"/>
        <end position="648"/>
    </location>
</feature>
<evidence type="ECO:0000256" key="2">
    <source>
        <dbReference type="ARBA" id="ARBA00023172"/>
    </source>
</evidence>
<dbReference type="InterPro" id="IPR050090">
    <property type="entry name" value="Tyrosine_recombinase_XerCD"/>
</dbReference>
<reference evidence="5" key="1">
    <citation type="submission" date="2017-12" db="EMBL/GenBank/DDBJ databases">
        <title>FDA dAtabase for Regulatory Grade micrObial Sequences (FDA-ARGOS): Supporting development and validation of Infectious Disease Dx tests.</title>
        <authorList>
            <person name="Campos J."/>
            <person name="Goldberg B."/>
            <person name="Tallon L."/>
            <person name="Sadzewicz L."/>
            <person name="Sengamalay N."/>
            <person name="Ott S."/>
            <person name="Godinez A."/>
            <person name="Nagaraj S."/>
            <person name="Vyas G."/>
            <person name="Aluvathingal J."/>
            <person name="Nadendla S."/>
            <person name="Geyer C."/>
            <person name="Nandy P."/>
            <person name="Hobson J."/>
            <person name="Sichtig H."/>
        </authorList>
    </citation>
    <scope>NUCLEOTIDE SEQUENCE</scope>
    <source>
        <strain evidence="5">FDAARGOS_252</strain>
    </source>
</reference>
<dbReference type="InterPro" id="IPR013762">
    <property type="entry name" value="Integrase-like_cat_sf"/>
</dbReference>
<dbReference type="PROSITE" id="PS51898">
    <property type="entry name" value="TYR_RECOMBINASE"/>
    <property type="match status" value="1"/>
</dbReference>
<dbReference type="Proteomes" id="UP000191257">
    <property type="component" value="Chromosome"/>
</dbReference>
<dbReference type="EMBL" id="CP020442">
    <property type="protein sequence ID" value="ARC37808.1"/>
    <property type="molecule type" value="Genomic_DNA"/>
</dbReference>
<dbReference type="KEGG" id="pye:A6J80_16870"/>
<dbReference type="PANTHER" id="PTHR30349">
    <property type="entry name" value="PHAGE INTEGRASE-RELATED"/>
    <property type="match status" value="1"/>
</dbReference>
<sequence>MGLQTHVFRRGATYVWRRRLPVSLGGALMQVSLRTRDPLIARRLALILGAEGCRVIDQMTQGKLTRDEARSLLQASIQRTLEQVEAARANIPDRPAPGAWQRALSDDWAMGKACELVGHRGAAAAPVAEDDRAAMRDAGRSAQEIAAVVDNVELLAQAFACDPKLGQNGPGFDLMRQTLNREAFSQGEINHGRQIVQRGRGAAYQIASLGHLNDIASAAADALDLAEGRSPEQTSIQPPVLPAPAPEPPLVAPSEPAPLYDPAIQAVADRLMAQKKRQKMSAQMIDQMRKVYDLLIEATEVTDIRHLRQEHLARFIDVLNQLPKTYRKSPKDRLRTLAQILEAAKGKPVGLSATTINRNIDYIGQLLTKARGEGFSSVLMLDLGSLRERKNRRDRDDRPAFTPEDVQILFRHPIWQGWKSKRHWQEPGSTIIRDGLFWVPLIAALTGARRAEIAGLKAEDLEVIDGIPVMHFRPNANRGLKNLVSERTLPLHPQLVELGLMQHARAALKGPQGDMFPDQRPSSGTKFGDPLDYRFRLLVQRQLAGNPEGKVLHSFRHYVATQLGRIDGLREQVRKDILGHAGDSISAERYSETTPLAAKLAALRQLPSLPVADLPAAEPVRAVARKTRKDGHRPSAQLPVGRRSASPA</sequence>
<feature type="compositionally biased region" description="Pro residues" evidence="3">
    <location>
        <begin position="239"/>
        <end position="251"/>
    </location>
</feature>
<evidence type="ECO:0000259" key="4">
    <source>
        <dbReference type="PROSITE" id="PS51898"/>
    </source>
</evidence>
<keyword evidence="6" id="KW-1185">Reference proteome</keyword>
<dbReference type="RefSeq" id="WP_080622274.1">
    <property type="nucleotide sequence ID" value="NZ_CAWMZI010000001.1"/>
</dbReference>
<dbReference type="InterPro" id="IPR011010">
    <property type="entry name" value="DNA_brk_join_enz"/>
</dbReference>
<accession>A0A1V0GVH3</accession>
<dbReference type="SUPFAM" id="SSF56349">
    <property type="entry name" value="DNA breaking-rejoining enzymes"/>
    <property type="match status" value="1"/>
</dbReference>
<dbReference type="GO" id="GO:0003677">
    <property type="term" value="F:DNA binding"/>
    <property type="evidence" value="ECO:0007669"/>
    <property type="project" value="InterPro"/>
</dbReference>